<feature type="compositionally biased region" description="Basic and acidic residues" evidence="3">
    <location>
        <begin position="1"/>
        <end position="21"/>
    </location>
</feature>
<evidence type="ECO:0000259" key="4">
    <source>
        <dbReference type="PROSITE" id="PS01031"/>
    </source>
</evidence>
<dbReference type="RefSeq" id="WP_201360819.1">
    <property type="nucleotide sequence ID" value="NZ_BNJJ01000003.1"/>
</dbReference>
<protein>
    <recommendedName>
        <fullName evidence="4">SHSP domain-containing protein</fullName>
    </recommendedName>
</protein>
<dbReference type="Gene3D" id="2.60.40.790">
    <property type="match status" value="1"/>
</dbReference>
<gene>
    <name evidence="5" type="ORF">KSZ_11610</name>
</gene>
<accession>A0ABQ3VB23</accession>
<feature type="domain" description="SHSP" evidence="4">
    <location>
        <begin position="96"/>
        <end position="182"/>
    </location>
</feature>
<proteinExistence type="inferred from homology"/>
<dbReference type="Pfam" id="PF00011">
    <property type="entry name" value="HSP20"/>
    <property type="match status" value="1"/>
</dbReference>
<reference evidence="5 6" key="1">
    <citation type="journal article" date="2021" name="Int. J. Syst. Evol. Microbiol.">
        <title>Reticulibacter mediterranei gen. nov., sp. nov., within the new family Reticulibacteraceae fam. nov., and Ktedonospora formicarum gen. nov., sp. nov., Ktedonobacter robiniae sp. nov., Dictyobacter formicarum sp. nov. and Dictyobacter arantiisoli sp. nov., belonging to the class Ktedonobacteria.</title>
        <authorList>
            <person name="Yabe S."/>
            <person name="Zheng Y."/>
            <person name="Wang C.M."/>
            <person name="Sakai Y."/>
            <person name="Abe K."/>
            <person name="Yokota A."/>
            <person name="Donadio S."/>
            <person name="Cavaletti L."/>
            <person name="Monciardini P."/>
        </authorList>
    </citation>
    <scope>NUCLEOTIDE SEQUENCE [LARGE SCALE GENOMIC DNA]</scope>
    <source>
        <strain evidence="5 6">SOSP1-9</strain>
    </source>
</reference>
<comment type="caution">
    <text evidence="5">The sequence shown here is derived from an EMBL/GenBank/DDBJ whole genome shotgun (WGS) entry which is preliminary data.</text>
</comment>
<evidence type="ECO:0000313" key="6">
    <source>
        <dbReference type="Proteomes" id="UP000635565"/>
    </source>
</evidence>
<name>A0ABQ3VB23_9CHLR</name>
<evidence type="ECO:0000313" key="5">
    <source>
        <dbReference type="EMBL" id="GHO83155.1"/>
    </source>
</evidence>
<dbReference type="EMBL" id="BNJJ01000003">
    <property type="protein sequence ID" value="GHO83155.1"/>
    <property type="molecule type" value="Genomic_DNA"/>
</dbReference>
<dbReference type="SUPFAM" id="SSF49764">
    <property type="entry name" value="HSP20-like chaperones"/>
    <property type="match status" value="1"/>
</dbReference>
<feature type="region of interest" description="Disordered" evidence="3">
    <location>
        <begin position="1"/>
        <end position="27"/>
    </location>
</feature>
<comment type="similarity">
    <text evidence="1 2">Belongs to the small heat shock protein (HSP20) family.</text>
</comment>
<evidence type="ECO:0000256" key="1">
    <source>
        <dbReference type="PROSITE-ProRule" id="PRU00285"/>
    </source>
</evidence>
<dbReference type="InterPro" id="IPR008978">
    <property type="entry name" value="HSP20-like_chaperone"/>
</dbReference>
<evidence type="ECO:0000256" key="2">
    <source>
        <dbReference type="RuleBase" id="RU003616"/>
    </source>
</evidence>
<evidence type="ECO:0000256" key="3">
    <source>
        <dbReference type="SAM" id="MobiDB-lite"/>
    </source>
</evidence>
<dbReference type="Proteomes" id="UP000635565">
    <property type="component" value="Unassembled WGS sequence"/>
</dbReference>
<keyword evidence="6" id="KW-1185">Reference proteome</keyword>
<sequence>MATKDDDQKKLQQKESEDNSGTKRGSFTEFFRGLESLLNTIITVEEGEQEQKYEGESNALAGRLKTGFSLSIKTNLLDTIPRQPSEPARVVTQRPMAEAEIEPFVDFFNEQDHVLIVVELPGVGEADIHAEVNGDIFILSITNSNRTYTKEIVLPENTDASTITKKYTNGILEIRMSKMQHG</sequence>
<organism evidence="5 6">
    <name type="scientific">Dictyobacter formicarum</name>
    <dbReference type="NCBI Taxonomy" id="2778368"/>
    <lineage>
        <taxon>Bacteria</taxon>
        <taxon>Bacillati</taxon>
        <taxon>Chloroflexota</taxon>
        <taxon>Ktedonobacteria</taxon>
        <taxon>Ktedonobacterales</taxon>
        <taxon>Dictyobacteraceae</taxon>
        <taxon>Dictyobacter</taxon>
    </lineage>
</organism>
<dbReference type="CDD" id="cd06464">
    <property type="entry name" value="ACD_sHsps-like"/>
    <property type="match status" value="1"/>
</dbReference>
<dbReference type="InterPro" id="IPR002068">
    <property type="entry name" value="A-crystallin/Hsp20_dom"/>
</dbReference>
<dbReference type="PROSITE" id="PS01031">
    <property type="entry name" value="SHSP"/>
    <property type="match status" value="1"/>
</dbReference>